<name>A0ABQ6IDE3_9MICO</name>
<keyword evidence="7" id="KW-1185">Reference proteome</keyword>
<evidence type="ECO:0000313" key="7">
    <source>
        <dbReference type="Proteomes" id="UP001157125"/>
    </source>
</evidence>
<comment type="cofactor">
    <cofactor evidence="1">
        <name>FMN</name>
        <dbReference type="ChEBI" id="CHEBI:58210"/>
    </cofactor>
</comment>
<feature type="domain" description="FAD/NAD(P)-binding" evidence="5">
    <location>
        <begin position="34"/>
        <end position="256"/>
    </location>
</feature>
<gene>
    <name evidence="6" type="ORF">GCM10025876_12210</name>
</gene>
<dbReference type="Proteomes" id="UP001157125">
    <property type="component" value="Unassembled WGS sequence"/>
</dbReference>
<dbReference type="Gene3D" id="3.40.50.720">
    <property type="entry name" value="NAD(P)-binding Rossmann-like Domain"/>
    <property type="match status" value="1"/>
</dbReference>
<protein>
    <recommendedName>
        <fullName evidence="5">FAD/NAD(P)-binding domain-containing protein</fullName>
    </recommendedName>
</protein>
<keyword evidence="3" id="KW-0288">FMN</keyword>
<dbReference type="Gene3D" id="3.50.50.60">
    <property type="entry name" value="FAD/NAD(P)-binding domain"/>
    <property type="match status" value="1"/>
</dbReference>
<dbReference type="InterPro" id="IPR023753">
    <property type="entry name" value="FAD/NAD-binding_dom"/>
</dbReference>
<organism evidence="6 7">
    <name type="scientific">Demequina litorisediminis</name>
    <dbReference type="NCBI Taxonomy" id="1849022"/>
    <lineage>
        <taxon>Bacteria</taxon>
        <taxon>Bacillati</taxon>
        <taxon>Actinomycetota</taxon>
        <taxon>Actinomycetes</taxon>
        <taxon>Micrococcales</taxon>
        <taxon>Demequinaceae</taxon>
        <taxon>Demequina</taxon>
    </lineage>
</organism>
<sequence length="289" mass="29924">MGNAFVGQPLGCAVNPTVGFEAERVLIPSDVEQRVVIIGGGPAGLEAARVAALRGHRVDLYEREDRLGGVLWPAATPEFKKELRSMIFWWERQAADLPVTVHLGTEITEHSPELEGADTVIVAVGSTPVMPPIPGLEGDNVVEVVDAHLGADLGQRIVVCGGGLSGADFALEAALDGHDVTIVEMADAVAGDLLMINRITLLRDLEAAGVTLLSGHRVTTVDAQGVVVDGPDGESRVDADTVVSAFGVRPATGLAAALSGYRVVAIGDCVQPAKVGDAINAGFEAAFSL</sequence>
<dbReference type="SUPFAM" id="SSF51905">
    <property type="entry name" value="FAD/NAD(P)-binding domain"/>
    <property type="match status" value="1"/>
</dbReference>
<evidence type="ECO:0000259" key="5">
    <source>
        <dbReference type="Pfam" id="PF07992"/>
    </source>
</evidence>
<reference evidence="7" key="1">
    <citation type="journal article" date="2019" name="Int. J. Syst. Evol. Microbiol.">
        <title>The Global Catalogue of Microorganisms (GCM) 10K type strain sequencing project: providing services to taxonomists for standard genome sequencing and annotation.</title>
        <authorList>
            <consortium name="The Broad Institute Genomics Platform"/>
            <consortium name="The Broad Institute Genome Sequencing Center for Infectious Disease"/>
            <person name="Wu L."/>
            <person name="Ma J."/>
        </authorList>
    </citation>
    <scope>NUCLEOTIDE SEQUENCE [LARGE SCALE GENOMIC DNA]</scope>
    <source>
        <strain evidence="7">NBRC 112299</strain>
    </source>
</reference>
<dbReference type="EMBL" id="BSUN01000001">
    <property type="protein sequence ID" value="GMA35017.1"/>
    <property type="molecule type" value="Genomic_DNA"/>
</dbReference>
<dbReference type="InterPro" id="IPR051793">
    <property type="entry name" value="NADH:flavin_oxidoreductase"/>
</dbReference>
<keyword evidence="2" id="KW-0285">Flavoprotein</keyword>
<evidence type="ECO:0000256" key="1">
    <source>
        <dbReference type="ARBA" id="ARBA00001917"/>
    </source>
</evidence>
<dbReference type="InterPro" id="IPR036188">
    <property type="entry name" value="FAD/NAD-bd_sf"/>
</dbReference>
<dbReference type="PANTHER" id="PTHR42917">
    <property type="entry name" value="2,4-DIENOYL-COA REDUCTASE"/>
    <property type="match status" value="1"/>
</dbReference>
<dbReference type="PRINTS" id="PR00411">
    <property type="entry name" value="PNDRDTASEI"/>
</dbReference>
<evidence type="ECO:0000256" key="4">
    <source>
        <dbReference type="ARBA" id="ARBA00023002"/>
    </source>
</evidence>
<comment type="caution">
    <text evidence="6">The sequence shown here is derived from an EMBL/GenBank/DDBJ whole genome shotgun (WGS) entry which is preliminary data.</text>
</comment>
<dbReference type="PANTHER" id="PTHR42917:SF2">
    <property type="entry name" value="2,4-DIENOYL-COA REDUCTASE [(2E)-ENOYL-COA-PRODUCING]"/>
    <property type="match status" value="1"/>
</dbReference>
<dbReference type="PRINTS" id="PR00368">
    <property type="entry name" value="FADPNR"/>
</dbReference>
<dbReference type="Pfam" id="PF07992">
    <property type="entry name" value="Pyr_redox_2"/>
    <property type="match status" value="1"/>
</dbReference>
<accession>A0ABQ6IDE3</accession>
<proteinExistence type="predicted"/>
<evidence type="ECO:0000256" key="3">
    <source>
        <dbReference type="ARBA" id="ARBA00022643"/>
    </source>
</evidence>
<evidence type="ECO:0000313" key="6">
    <source>
        <dbReference type="EMBL" id="GMA35017.1"/>
    </source>
</evidence>
<evidence type="ECO:0000256" key="2">
    <source>
        <dbReference type="ARBA" id="ARBA00022630"/>
    </source>
</evidence>
<keyword evidence="4" id="KW-0560">Oxidoreductase</keyword>